<name>A0A1H4XTP8_9NOCA</name>
<sequence length="115" mass="12105">MAPLIHLPASTVQGELTPAGQRPGADSGDPQLGTLPLDGGTDAQIGIWECRPGGWPVVDRPNTETCYIISGKATLIDDETGTAVEVSAGDFLVLPPGWSGRWDVTDTVRKAYAIF</sequence>
<evidence type="ECO:0000313" key="4">
    <source>
        <dbReference type="Proteomes" id="UP000183561"/>
    </source>
</evidence>
<dbReference type="AlphaFoldDB" id="A0A1H4XTP8"/>
<evidence type="ECO:0000313" key="3">
    <source>
        <dbReference type="EMBL" id="SED08917.1"/>
    </source>
</evidence>
<gene>
    <name evidence="3" type="ORF">SAMN04490239_6760</name>
</gene>
<feature type="region of interest" description="Disordered" evidence="1">
    <location>
        <begin position="1"/>
        <end position="38"/>
    </location>
</feature>
<proteinExistence type="predicted"/>
<dbReference type="EMBL" id="FNSV01000005">
    <property type="protein sequence ID" value="SED08917.1"/>
    <property type="molecule type" value="Genomic_DNA"/>
</dbReference>
<evidence type="ECO:0000259" key="2">
    <source>
        <dbReference type="Pfam" id="PF05899"/>
    </source>
</evidence>
<keyword evidence="4" id="KW-1185">Reference proteome</keyword>
<dbReference type="CDD" id="cd02227">
    <property type="entry name" value="cupin_TM1112-like"/>
    <property type="match status" value="1"/>
</dbReference>
<protein>
    <recommendedName>
        <fullName evidence="2">(S)-ureidoglycine aminohydrolase cupin domain-containing protein</fullName>
    </recommendedName>
</protein>
<dbReference type="RefSeq" id="WP_072937248.1">
    <property type="nucleotide sequence ID" value="NZ_FNSV01000005.1"/>
</dbReference>
<dbReference type="PANTHER" id="PTHR40943:SF1">
    <property type="entry name" value="CYTOPLASMIC PROTEIN"/>
    <property type="match status" value="1"/>
</dbReference>
<accession>A0A1H4XTP8</accession>
<dbReference type="Gene3D" id="2.60.120.10">
    <property type="entry name" value="Jelly Rolls"/>
    <property type="match status" value="1"/>
</dbReference>
<dbReference type="InterPro" id="IPR014710">
    <property type="entry name" value="RmlC-like_jellyroll"/>
</dbReference>
<reference evidence="4" key="1">
    <citation type="submission" date="2016-10" db="EMBL/GenBank/DDBJ databases">
        <authorList>
            <person name="Varghese N."/>
            <person name="Submissions S."/>
        </authorList>
    </citation>
    <scope>NUCLEOTIDE SEQUENCE [LARGE SCALE GENOMIC DNA]</scope>
    <source>
        <strain evidence="4">DSM 44498</strain>
    </source>
</reference>
<dbReference type="SUPFAM" id="SSF51182">
    <property type="entry name" value="RmlC-like cupins"/>
    <property type="match status" value="1"/>
</dbReference>
<evidence type="ECO:0000256" key="1">
    <source>
        <dbReference type="SAM" id="MobiDB-lite"/>
    </source>
</evidence>
<dbReference type="InterPro" id="IPR008579">
    <property type="entry name" value="UGlyAH_Cupin_dom"/>
</dbReference>
<dbReference type="Proteomes" id="UP000183561">
    <property type="component" value="Unassembled WGS sequence"/>
</dbReference>
<dbReference type="PANTHER" id="PTHR40943">
    <property type="entry name" value="CYTOPLASMIC PROTEIN-RELATED"/>
    <property type="match status" value="1"/>
</dbReference>
<feature type="domain" description="(S)-ureidoglycine aminohydrolase cupin" evidence="2">
    <location>
        <begin position="44"/>
        <end position="112"/>
    </location>
</feature>
<dbReference type="Pfam" id="PF05899">
    <property type="entry name" value="Cupin_3"/>
    <property type="match status" value="1"/>
</dbReference>
<dbReference type="OrthoDB" id="9799053at2"/>
<dbReference type="InterPro" id="IPR011051">
    <property type="entry name" value="RmlC_Cupin_sf"/>
</dbReference>
<organism evidence="3 4">
    <name type="scientific">Rhodococcus koreensis</name>
    <dbReference type="NCBI Taxonomy" id="99653"/>
    <lineage>
        <taxon>Bacteria</taxon>
        <taxon>Bacillati</taxon>
        <taxon>Actinomycetota</taxon>
        <taxon>Actinomycetes</taxon>
        <taxon>Mycobacteriales</taxon>
        <taxon>Nocardiaceae</taxon>
        <taxon>Rhodococcus</taxon>
    </lineage>
</organism>